<gene>
    <name evidence="1" type="ORF">GCM10023196_063580</name>
</gene>
<sequence length="151" mass="16804">MIDSVDGDQLRRLDELLAVPFPESEPGTDDASSGTNWHLCVLHETRDFWDPVPQEEMDTVVREITTMQDTLAAALTGRWGEPEIVDGYEWTQTGFAGTRVPTALDTLAWGDGLSIWRHPDLGRRVGLTVIQSDKELPLQLYAVVWEAPVSG</sequence>
<dbReference type="EMBL" id="BAABHK010000010">
    <property type="protein sequence ID" value="GAA4631994.1"/>
    <property type="molecule type" value="Genomic_DNA"/>
</dbReference>
<evidence type="ECO:0000313" key="1">
    <source>
        <dbReference type="EMBL" id="GAA4631994.1"/>
    </source>
</evidence>
<reference evidence="2" key="1">
    <citation type="journal article" date="2019" name="Int. J. Syst. Evol. Microbiol.">
        <title>The Global Catalogue of Microorganisms (GCM) 10K type strain sequencing project: providing services to taxonomists for standard genome sequencing and annotation.</title>
        <authorList>
            <consortium name="The Broad Institute Genomics Platform"/>
            <consortium name="The Broad Institute Genome Sequencing Center for Infectious Disease"/>
            <person name="Wu L."/>
            <person name="Ma J."/>
        </authorList>
    </citation>
    <scope>NUCLEOTIDE SEQUENCE [LARGE SCALE GENOMIC DNA]</scope>
    <source>
        <strain evidence="2">JCM 17939</strain>
    </source>
</reference>
<organism evidence="1 2">
    <name type="scientific">Actinoallomurus vinaceus</name>
    <dbReference type="NCBI Taxonomy" id="1080074"/>
    <lineage>
        <taxon>Bacteria</taxon>
        <taxon>Bacillati</taxon>
        <taxon>Actinomycetota</taxon>
        <taxon>Actinomycetes</taxon>
        <taxon>Streptosporangiales</taxon>
        <taxon>Thermomonosporaceae</taxon>
        <taxon>Actinoallomurus</taxon>
    </lineage>
</organism>
<dbReference type="Proteomes" id="UP001501442">
    <property type="component" value="Unassembled WGS sequence"/>
</dbReference>
<dbReference type="RefSeq" id="WP_345434989.1">
    <property type="nucleotide sequence ID" value="NZ_BAABHK010000010.1"/>
</dbReference>
<evidence type="ECO:0000313" key="2">
    <source>
        <dbReference type="Proteomes" id="UP001501442"/>
    </source>
</evidence>
<keyword evidence="2" id="KW-1185">Reference proteome</keyword>
<proteinExistence type="predicted"/>
<name>A0ABP8UIK9_9ACTN</name>
<comment type="caution">
    <text evidence="1">The sequence shown here is derived from an EMBL/GenBank/DDBJ whole genome shotgun (WGS) entry which is preliminary data.</text>
</comment>
<protein>
    <submittedName>
        <fullName evidence="1">Uncharacterized protein</fullName>
    </submittedName>
</protein>
<accession>A0ABP8UIK9</accession>